<evidence type="ECO:0000256" key="2">
    <source>
        <dbReference type="ARBA" id="ARBA00023125"/>
    </source>
</evidence>
<dbReference type="GO" id="GO:0015074">
    <property type="term" value="P:DNA integration"/>
    <property type="evidence" value="ECO:0007669"/>
    <property type="project" value="UniProtKB-KW"/>
</dbReference>
<reference evidence="7" key="1">
    <citation type="submission" date="2020-05" db="EMBL/GenBank/DDBJ databases">
        <title>Genomic insights into acetone-butanol-ethanol (ABE) fermentation by sequencing solventogenic clostridia strains.</title>
        <authorList>
            <person name="Brown S."/>
        </authorList>
    </citation>
    <scope>NUCLEOTIDE SEQUENCE</scope>
    <source>
        <strain evidence="7">DJ126</strain>
    </source>
</reference>
<gene>
    <name evidence="7" type="ORF">DFH45_003994</name>
</gene>
<dbReference type="PROSITE" id="PS00397">
    <property type="entry name" value="RECOMBINASES_1"/>
    <property type="match status" value="1"/>
</dbReference>
<evidence type="ECO:0000259" key="6">
    <source>
        <dbReference type="PROSITE" id="PS51736"/>
    </source>
</evidence>
<dbReference type="Proteomes" id="UP000821656">
    <property type="component" value="Unassembled WGS sequence"/>
</dbReference>
<dbReference type="RefSeq" id="WP_236886671.1">
    <property type="nucleotide sequence ID" value="NZ_CP010086.2"/>
</dbReference>
<comment type="caution">
    <text evidence="7">The sequence shown here is derived from an EMBL/GenBank/DDBJ whole genome shotgun (WGS) entry which is preliminary data.</text>
</comment>
<dbReference type="EMBL" id="JABSXK010000001">
    <property type="protein sequence ID" value="NRV11031.1"/>
    <property type="molecule type" value="Genomic_DNA"/>
</dbReference>
<evidence type="ECO:0000313" key="8">
    <source>
        <dbReference type="Proteomes" id="UP000821656"/>
    </source>
</evidence>
<evidence type="ECO:0000313" key="7">
    <source>
        <dbReference type="EMBL" id="NRV11031.1"/>
    </source>
</evidence>
<dbReference type="Pfam" id="PF00239">
    <property type="entry name" value="Resolvase"/>
    <property type="match status" value="1"/>
</dbReference>
<evidence type="ECO:0000256" key="3">
    <source>
        <dbReference type="ARBA" id="ARBA00023172"/>
    </source>
</evidence>
<dbReference type="GO" id="GO:0003677">
    <property type="term" value="F:DNA binding"/>
    <property type="evidence" value="ECO:0007669"/>
    <property type="project" value="UniProtKB-KW"/>
</dbReference>
<organism evidence="7 8">
    <name type="scientific">Clostridium beijerinckii</name>
    <name type="common">Clostridium MP</name>
    <dbReference type="NCBI Taxonomy" id="1520"/>
    <lineage>
        <taxon>Bacteria</taxon>
        <taxon>Bacillati</taxon>
        <taxon>Bacillota</taxon>
        <taxon>Clostridia</taxon>
        <taxon>Eubacteriales</taxon>
        <taxon>Clostridiaceae</taxon>
        <taxon>Clostridium</taxon>
    </lineage>
</organism>
<dbReference type="AlphaFoldDB" id="A0A9Q5CP02"/>
<evidence type="ECO:0000256" key="1">
    <source>
        <dbReference type="ARBA" id="ARBA00022908"/>
    </source>
</evidence>
<name>A0A9Q5CP02_CLOBE</name>
<proteinExistence type="predicted"/>
<dbReference type="GO" id="GO:0000150">
    <property type="term" value="F:DNA strand exchange activity"/>
    <property type="evidence" value="ECO:0007669"/>
    <property type="project" value="InterPro"/>
</dbReference>
<dbReference type="PROSITE" id="PS51736">
    <property type="entry name" value="RECOMBINASES_3"/>
    <property type="match status" value="1"/>
</dbReference>
<keyword evidence="2" id="KW-0238">DNA-binding</keyword>
<evidence type="ECO:0000256" key="4">
    <source>
        <dbReference type="PIRSR" id="PIRSR606118-50"/>
    </source>
</evidence>
<protein>
    <recommendedName>
        <fullName evidence="6">Resolvase/invertase-type recombinase catalytic domain-containing protein</fullName>
    </recommendedName>
</protein>
<dbReference type="Gene3D" id="3.40.50.1390">
    <property type="entry name" value="Resolvase, N-terminal catalytic domain"/>
    <property type="match status" value="1"/>
</dbReference>
<accession>A0A9Q5CP02</accession>
<feature type="domain" description="Resolvase/invertase-type recombinase catalytic" evidence="6">
    <location>
        <begin position="2"/>
        <end position="55"/>
    </location>
</feature>
<dbReference type="InterPro" id="IPR036162">
    <property type="entry name" value="Resolvase-like_N_sf"/>
</dbReference>
<dbReference type="InterPro" id="IPR006119">
    <property type="entry name" value="Resolv_N"/>
</dbReference>
<keyword evidence="1" id="KW-0229">DNA integration</keyword>
<feature type="active site" description="O-(5'-phospho-DNA)-serine intermediate" evidence="4 5">
    <location>
        <position position="10"/>
    </location>
</feature>
<evidence type="ECO:0000256" key="5">
    <source>
        <dbReference type="PROSITE-ProRule" id="PRU10137"/>
    </source>
</evidence>
<sequence>MRIYGYCRVSTKEQNLDRQLIELEKYVDNRFIFADLSTNYLEKLHKWEILYILNH</sequence>
<keyword evidence="3" id="KW-0233">DNA recombination</keyword>
<dbReference type="InterPro" id="IPR006118">
    <property type="entry name" value="Recombinase_CS"/>
</dbReference>
<dbReference type="SUPFAM" id="SSF53041">
    <property type="entry name" value="Resolvase-like"/>
    <property type="match status" value="1"/>
</dbReference>